<protein>
    <submittedName>
        <fullName evidence="1">Uncharacterized protein</fullName>
    </submittedName>
</protein>
<proteinExistence type="predicted"/>
<dbReference type="OrthoDB" id="9876299at2759"/>
<sequence>MSGTLPVLADSVARHKSLPVGAGGKLIPIKINSLLETDAADAVKLLQAEHIITALDVAIAKSGIANYLGPVIAIRGMRSSFEVDTLGPPALFQAAVVLLEACQYGNSFVMSTAAASIGNMLPMPAPA</sequence>
<evidence type="ECO:0000313" key="2">
    <source>
        <dbReference type="Proteomes" id="UP000076532"/>
    </source>
</evidence>
<evidence type="ECO:0000313" key="1">
    <source>
        <dbReference type="EMBL" id="KZP05227.1"/>
    </source>
</evidence>
<dbReference type="InterPro" id="IPR036291">
    <property type="entry name" value="NAD(P)-bd_dom_sf"/>
</dbReference>
<organism evidence="1 2">
    <name type="scientific">Athelia psychrophila</name>
    <dbReference type="NCBI Taxonomy" id="1759441"/>
    <lineage>
        <taxon>Eukaryota</taxon>
        <taxon>Fungi</taxon>
        <taxon>Dikarya</taxon>
        <taxon>Basidiomycota</taxon>
        <taxon>Agaricomycotina</taxon>
        <taxon>Agaricomycetes</taxon>
        <taxon>Agaricomycetidae</taxon>
        <taxon>Atheliales</taxon>
        <taxon>Atheliaceae</taxon>
        <taxon>Athelia</taxon>
    </lineage>
</organism>
<gene>
    <name evidence="1" type="ORF">FIBSPDRAFT_903668</name>
</gene>
<dbReference type="Proteomes" id="UP000076532">
    <property type="component" value="Unassembled WGS sequence"/>
</dbReference>
<dbReference type="SUPFAM" id="SSF51735">
    <property type="entry name" value="NAD(P)-binding Rossmann-fold domains"/>
    <property type="match status" value="1"/>
</dbReference>
<dbReference type="EMBL" id="KV417853">
    <property type="protein sequence ID" value="KZP05227.1"/>
    <property type="molecule type" value="Genomic_DNA"/>
</dbReference>
<accession>A0A167VPC7</accession>
<reference evidence="1 2" key="1">
    <citation type="journal article" date="2016" name="Mol. Biol. Evol.">
        <title>Comparative Genomics of Early-Diverging Mushroom-Forming Fungi Provides Insights into the Origins of Lignocellulose Decay Capabilities.</title>
        <authorList>
            <person name="Nagy L.G."/>
            <person name="Riley R."/>
            <person name="Tritt A."/>
            <person name="Adam C."/>
            <person name="Daum C."/>
            <person name="Floudas D."/>
            <person name="Sun H."/>
            <person name="Yadav J.S."/>
            <person name="Pangilinan J."/>
            <person name="Larsson K.H."/>
            <person name="Matsuura K."/>
            <person name="Barry K."/>
            <person name="Labutti K."/>
            <person name="Kuo R."/>
            <person name="Ohm R.A."/>
            <person name="Bhattacharya S.S."/>
            <person name="Shirouzu T."/>
            <person name="Yoshinaga Y."/>
            <person name="Martin F.M."/>
            <person name="Grigoriev I.V."/>
            <person name="Hibbett D.S."/>
        </authorList>
    </citation>
    <scope>NUCLEOTIDE SEQUENCE [LARGE SCALE GENOMIC DNA]</scope>
    <source>
        <strain evidence="1 2">CBS 109695</strain>
    </source>
</reference>
<dbReference type="AlphaFoldDB" id="A0A167VPC7"/>
<keyword evidence="2" id="KW-1185">Reference proteome</keyword>
<name>A0A167VPC7_9AGAM</name>